<dbReference type="AlphaFoldDB" id="A0A380TK92"/>
<sequence>MLNRRPTRTDRLFDRRQRSSGEYLEWTRLDLSIAPSSQELEPPAETEAVHIPAYTLSRDPPPQSPRLNRDTSDPKRGPLAAAINALSLRQKPLNLWFRAGDGAGCLLRYLRGAAFAQRAWCAQASSI</sequence>
<evidence type="ECO:0000256" key="1">
    <source>
        <dbReference type="SAM" id="MobiDB-lite"/>
    </source>
</evidence>
<proteinExistence type="predicted"/>
<accession>A0A380TK92</accession>
<reference evidence="2" key="1">
    <citation type="submission" date="2018-07" db="EMBL/GenBank/DDBJ databases">
        <authorList>
            <person name="Quirk P.G."/>
            <person name="Krulwich T.A."/>
        </authorList>
    </citation>
    <scope>NUCLEOTIDE SEQUENCE</scope>
</reference>
<protein>
    <submittedName>
        <fullName evidence="2">Uncharacterized protein</fullName>
    </submittedName>
</protein>
<organism evidence="2">
    <name type="scientific">metagenome</name>
    <dbReference type="NCBI Taxonomy" id="256318"/>
    <lineage>
        <taxon>unclassified sequences</taxon>
        <taxon>metagenomes</taxon>
    </lineage>
</organism>
<dbReference type="EMBL" id="UIDG01000648">
    <property type="protein sequence ID" value="SUS08882.1"/>
    <property type="molecule type" value="Genomic_DNA"/>
</dbReference>
<feature type="region of interest" description="Disordered" evidence="1">
    <location>
        <begin position="37"/>
        <end position="77"/>
    </location>
</feature>
<feature type="compositionally biased region" description="Basic and acidic residues" evidence="1">
    <location>
        <begin position="67"/>
        <end position="76"/>
    </location>
</feature>
<evidence type="ECO:0000313" key="2">
    <source>
        <dbReference type="EMBL" id="SUS08882.1"/>
    </source>
</evidence>
<name>A0A380TK92_9ZZZZ</name>
<gene>
    <name evidence="2" type="ORF">DF3PB_920014</name>
</gene>